<dbReference type="EMBL" id="MU151586">
    <property type="protein sequence ID" value="KAF9442669.1"/>
    <property type="molecule type" value="Genomic_DNA"/>
</dbReference>
<reference evidence="2" key="1">
    <citation type="submission" date="2020-11" db="EMBL/GenBank/DDBJ databases">
        <authorList>
            <consortium name="DOE Joint Genome Institute"/>
            <person name="Ahrendt S."/>
            <person name="Riley R."/>
            <person name="Andreopoulos W."/>
            <person name="Labutti K."/>
            <person name="Pangilinan J."/>
            <person name="Ruiz-Duenas F.J."/>
            <person name="Barrasa J.M."/>
            <person name="Sanchez-Garcia M."/>
            <person name="Camarero S."/>
            <person name="Miyauchi S."/>
            <person name="Serrano A."/>
            <person name="Linde D."/>
            <person name="Babiker R."/>
            <person name="Drula E."/>
            <person name="Ayuso-Fernandez I."/>
            <person name="Pacheco R."/>
            <person name="Padilla G."/>
            <person name="Ferreira P."/>
            <person name="Barriuso J."/>
            <person name="Kellner H."/>
            <person name="Castanera R."/>
            <person name="Alfaro M."/>
            <person name="Ramirez L."/>
            <person name="Pisabarro A.G."/>
            <person name="Kuo A."/>
            <person name="Tritt A."/>
            <person name="Lipzen A."/>
            <person name="He G."/>
            <person name="Yan M."/>
            <person name="Ng V."/>
            <person name="Cullen D."/>
            <person name="Martin F."/>
            <person name="Rosso M.-N."/>
            <person name="Henrissat B."/>
            <person name="Hibbett D."/>
            <person name="Martinez A.T."/>
            <person name="Grigoriev I.V."/>
        </authorList>
    </citation>
    <scope>NUCLEOTIDE SEQUENCE</scope>
    <source>
        <strain evidence="2">MF-IS2</strain>
    </source>
</reference>
<accession>A0A9P5X5L4</accession>
<dbReference type="AlphaFoldDB" id="A0A9P5X5L4"/>
<organism evidence="2 3">
    <name type="scientific">Macrolepiota fuliginosa MF-IS2</name>
    <dbReference type="NCBI Taxonomy" id="1400762"/>
    <lineage>
        <taxon>Eukaryota</taxon>
        <taxon>Fungi</taxon>
        <taxon>Dikarya</taxon>
        <taxon>Basidiomycota</taxon>
        <taxon>Agaricomycotina</taxon>
        <taxon>Agaricomycetes</taxon>
        <taxon>Agaricomycetidae</taxon>
        <taxon>Agaricales</taxon>
        <taxon>Agaricineae</taxon>
        <taxon>Agaricaceae</taxon>
        <taxon>Macrolepiota</taxon>
    </lineage>
</organism>
<proteinExistence type="predicted"/>
<evidence type="ECO:0000313" key="2">
    <source>
        <dbReference type="EMBL" id="KAF9444480.1"/>
    </source>
</evidence>
<comment type="caution">
    <text evidence="2">The sequence shown here is derived from an EMBL/GenBank/DDBJ whole genome shotgun (WGS) entry which is preliminary data.</text>
</comment>
<dbReference type="Proteomes" id="UP000807342">
    <property type="component" value="Unassembled WGS sequence"/>
</dbReference>
<keyword evidence="3" id="KW-1185">Reference proteome</keyword>
<sequence length="83" mass="9475">MIASCKYSTRGFWKSLLLRQNCNGDWSPYAYCFVYRAMLRFAVSGCWGEGISHGDFPSGRGKERLRCAETLKVFEGLPELEII</sequence>
<protein>
    <submittedName>
        <fullName evidence="2">Uncharacterized protein</fullName>
    </submittedName>
</protein>
<dbReference type="OrthoDB" id="8300106at2759"/>
<gene>
    <name evidence="2" type="ORF">P691DRAFT_341675</name>
    <name evidence="1" type="ORF">P691DRAFT_464451</name>
</gene>
<name>A0A9P5X5L4_9AGAR</name>
<evidence type="ECO:0000313" key="1">
    <source>
        <dbReference type="EMBL" id="KAF9442669.1"/>
    </source>
</evidence>
<dbReference type="EMBL" id="MU151373">
    <property type="protein sequence ID" value="KAF9444480.1"/>
    <property type="molecule type" value="Genomic_DNA"/>
</dbReference>
<evidence type="ECO:0000313" key="3">
    <source>
        <dbReference type="Proteomes" id="UP000807342"/>
    </source>
</evidence>